<keyword evidence="4 12" id="KW-0812">Transmembrane</keyword>
<dbReference type="EMBL" id="CACTIH010006023">
    <property type="protein sequence ID" value="CAA3003789.1"/>
    <property type="molecule type" value="Genomic_DNA"/>
</dbReference>
<dbReference type="AlphaFoldDB" id="A0A8S0TF95"/>
<dbReference type="InterPro" id="IPR017972">
    <property type="entry name" value="Cyt_P450_CS"/>
</dbReference>
<dbReference type="Gramene" id="OE9A000916T1">
    <property type="protein sequence ID" value="OE9A000916C1"/>
    <property type="gene ID" value="OE9A000916"/>
</dbReference>
<dbReference type="GO" id="GO:0016125">
    <property type="term" value="P:sterol metabolic process"/>
    <property type="evidence" value="ECO:0007669"/>
    <property type="project" value="TreeGrafter"/>
</dbReference>
<organism evidence="13 14">
    <name type="scientific">Olea europaea subsp. europaea</name>
    <dbReference type="NCBI Taxonomy" id="158383"/>
    <lineage>
        <taxon>Eukaryota</taxon>
        <taxon>Viridiplantae</taxon>
        <taxon>Streptophyta</taxon>
        <taxon>Embryophyta</taxon>
        <taxon>Tracheophyta</taxon>
        <taxon>Spermatophyta</taxon>
        <taxon>Magnoliopsida</taxon>
        <taxon>eudicotyledons</taxon>
        <taxon>Gunneridae</taxon>
        <taxon>Pentapetalae</taxon>
        <taxon>asterids</taxon>
        <taxon>lamiids</taxon>
        <taxon>Lamiales</taxon>
        <taxon>Oleaceae</taxon>
        <taxon>Oleeae</taxon>
        <taxon>Olea</taxon>
    </lineage>
</organism>
<dbReference type="GO" id="GO:0016020">
    <property type="term" value="C:membrane"/>
    <property type="evidence" value="ECO:0007669"/>
    <property type="project" value="UniProtKB-SubCell"/>
</dbReference>
<evidence type="ECO:0000256" key="9">
    <source>
        <dbReference type="ARBA" id="ARBA00023136"/>
    </source>
</evidence>
<dbReference type="PANTHER" id="PTHR24286">
    <property type="entry name" value="CYTOCHROME P450 26"/>
    <property type="match status" value="1"/>
</dbReference>
<dbReference type="PANTHER" id="PTHR24286:SF53">
    <property type="entry name" value="BETA-AMYRIN 28-OXIDASE-LIKE"/>
    <property type="match status" value="1"/>
</dbReference>
<dbReference type="GO" id="GO:0005506">
    <property type="term" value="F:iron ion binding"/>
    <property type="evidence" value="ECO:0007669"/>
    <property type="project" value="InterPro"/>
</dbReference>
<dbReference type="PRINTS" id="PR00463">
    <property type="entry name" value="EP450I"/>
</dbReference>
<evidence type="ECO:0000313" key="14">
    <source>
        <dbReference type="Proteomes" id="UP000594638"/>
    </source>
</evidence>
<keyword evidence="6 12" id="KW-1133">Transmembrane helix</keyword>
<keyword evidence="7 11" id="KW-0560">Oxidoreductase</keyword>
<evidence type="ECO:0000313" key="13">
    <source>
        <dbReference type="EMBL" id="CAA3003789.1"/>
    </source>
</evidence>
<dbReference type="InterPro" id="IPR001128">
    <property type="entry name" value="Cyt_P450"/>
</dbReference>
<dbReference type="InterPro" id="IPR036396">
    <property type="entry name" value="Cyt_P450_sf"/>
</dbReference>
<dbReference type="Proteomes" id="UP000594638">
    <property type="component" value="Unassembled WGS sequence"/>
</dbReference>
<dbReference type="InterPro" id="IPR002401">
    <property type="entry name" value="Cyt_P450_E_grp-I"/>
</dbReference>
<accession>A0A8S0TF95</accession>
<dbReference type="FunFam" id="1.10.630.10:FF:000022">
    <property type="entry name" value="Taxadiene 5-alpha hydroxylase"/>
    <property type="match status" value="1"/>
</dbReference>
<dbReference type="PROSITE" id="PS00086">
    <property type="entry name" value="CYTOCHROME_P450"/>
    <property type="match status" value="1"/>
</dbReference>
<proteinExistence type="inferred from homology"/>
<dbReference type="CDD" id="cd11043">
    <property type="entry name" value="CYP90-like"/>
    <property type="match status" value="1"/>
</dbReference>
<dbReference type="GO" id="GO:0020037">
    <property type="term" value="F:heme binding"/>
    <property type="evidence" value="ECO:0007669"/>
    <property type="project" value="InterPro"/>
</dbReference>
<dbReference type="OrthoDB" id="885918at2759"/>
<evidence type="ECO:0000256" key="1">
    <source>
        <dbReference type="ARBA" id="ARBA00001971"/>
    </source>
</evidence>
<comment type="caution">
    <text evidence="13">The sequence shown here is derived from an EMBL/GenBank/DDBJ whole genome shotgun (WGS) entry which is preliminary data.</text>
</comment>
<evidence type="ECO:0000256" key="5">
    <source>
        <dbReference type="ARBA" id="ARBA00022723"/>
    </source>
</evidence>
<evidence type="ECO:0000256" key="11">
    <source>
        <dbReference type="RuleBase" id="RU000461"/>
    </source>
</evidence>
<feature type="transmembrane region" description="Helical" evidence="12">
    <location>
        <begin position="7"/>
        <end position="27"/>
    </location>
</feature>
<keyword evidence="8 10" id="KW-0408">Iron</keyword>
<keyword evidence="11" id="KW-0503">Monooxygenase</keyword>
<sequence>MLEEMDLFLYFSIFAIGGIYVFVYFPITFSYKTNRNNVKLPPGKFGWPIIGETIDFVLSSRNGYPERFIANRTNNYSSEIFKTSLIGEKMAVLCGPSGNKFVFSNENRLVKSWIPHSVQKVLLEETNSDLGSEERTMWRSIFFEFLKPEVIKTYIPVIDYSTKQHLEDEWGSNQTLKVHPLTKRFIFALSCKLFLGIEDPSDLAKLADQFALVNAGLISLPVDIPGTAFSNAIKAAKVIRGELQKIVRQQKLYLSESEDLETSCNMLARSLAITENLGKFTSESEIASTMLGFLLASHEATSALITNLIYHLADNPQVYSQVLREQNEIAKLKGAEKLLSWEDTNRMKYSRNVMNEVLRIAPPSQGFFREALHDITYTNFTIPKGWKIYWSVSTTHKDPKYFPKPEYFDPTRFEGDGPLPYTFTPFGGGPRMCPGNEFARQLVLVFIHNLVRKYSWEKLLPNEKIRFDQGLAVPVSGLPIKIQPHRDQAVE</sequence>
<comment type="subcellular location">
    <subcellularLocation>
        <location evidence="2">Membrane</location>
        <topology evidence="2">Single-pass membrane protein</topology>
    </subcellularLocation>
</comment>
<evidence type="ECO:0000256" key="8">
    <source>
        <dbReference type="ARBA" id="ARBA00023004"/>
    </source>
</evidence>
<gene>
    <name evidence="13" type="ORF">OLEA9_A000916</name>
</gene>
<evidence type="ECO:0000256" key="4">
    <source>
        <dbReference type="ARBA" id="ARBA00022692"/>
    </source>
</evidence>
<evidence type="ECO:0000256" key="7">
    <source>
        <dbReference type="ARBA" id="ARBA00023002"/>
    </source>
</evidence>
<dbReference type="GO" id="GO:0016712">
    <property type="term" value="F:oxidoreductase activity, acting on paired donors, with incorporation or reduction of molecular oxygen, reduced flavin or flavoprotein as one donor, and incorporation of one atom of oxygen"/>
    <property type="evidence" value="ECO:0007669"/>
    <property type="project" value="UniProtKB-ARBA"/>
</dbReference>
<dbReference type="Pfam" id="PF00067">
    <property type="entry name" value="p450"/>
    <property type="match status" value="1"/>
</dbReference>
<dbReference type="PRINTS" id="PR00385">
    <property type="entry name" value="P450"/>
</dbReference>
<keyword evidence="14" id="KW-1185">Reference proteome</keyword>
<comment type="similarity">
    <text evidence="3 11">Belongs to the cytochrome P450 family.</text>
</comment>
<keyword evidence="5 10" id="KW-0479">Metal-binding</keyword>
<dbReference type="Gene3D" id="1.10.630.10">
    <property type="entry name" value="Cytochrome P450"/>
    <property type="match status" value="1"/>
</dbReference>
<evidence type="ECO:0000256" key="6">
    <source>
        <dbReference type="ARBA" id="ARBA00022989"/>
    </source>
</evidence>
<evidence type="ECO:0000256" key="12">
    <source>
        <dbReference type="SAM" id="Phobius"/>
    </source>
</evidence>
<evidence type="ECO:0000256" key="2">
    <source>
        <dbReference type="ARBA" id="ARBA00004167"/>
    </source>
</evidence>
<dbReference type="SUPFAM" id="SSF48264">
    <property type="entry name" value="Cytochrome P450"/>
    <property type="match status" value="1"/>
</dbReference>
<evidence type="ECO:0000256" key="10">
    <source>
        <dbReference type="PIRSR" id="PIRSR602401-1"/>
    </source>
</evidence>
<keyword evidence="10 11" id="KW-0349">Heme</keyword>
<reference evidence="13 14" key="1">
    <citation type="submission" date="2019-12" db="EMBL/GenBank/DDBJ databases">
        <authorList>
            <person name="Alioto T."/>
            <person name="Alioto T."/>
            <person name="Gomez Garrido J."/>
        </authorList>
    </citation>
    <scope>NUCLEOTIDE SEQUENCE [LARGE SCALE GENOMIC DNA]</scope>
</reference>
<name>A0A8S0TF95_OLEEU</name>
<feature type="binding site" description="axial binding residue" evidence="10">
    <location>
        <position position="433"/>
    </location>
    <ligand>
        <name>heme</name>
        <dbReference type="ChEBI" id="CHEBI:30413"/>
    </ligand>
    <ligandPart>
        <name>Fe</name>
        <dbReference type="ChEBI" id="CHEBI:18248"/>
    </ligandPart>
</feature>
<comment type="cofactor">
    <cofactor evidence="1 10">
        <name>heme</name>
        <dbReference type="ChEBI" id="CHEBI:30413"/>
    </cofactor>
</comment>
<keyword evidence="9 12" id="KW-0472">Membrane</keyword>
<protein>
    <submittedName>
        <fullName evidence="13">Beta-amyrin 28-oxidase-like</fullName>
    </submittedName>
</protein>
<evidence type="ECO:0000256" key="3">
    <source>
        <dbReference type="ARBA" id="ARBA00010617"/>
    </source>
</evidence>